<organism evidence="1 2">
    <name type="scientific">Flavobacterium defluvii</name>
    <dbReference type="NCBI Taxonomy" id="370979"/>
    <lineage>
        <taxon>Bacteria</taxon>
        <taxon>Pseudomonadati</taxon>
        <taxon>Bacteroidota</taxon>
        <taxon>Flavobacteriia</taxon>
        <taxon>Flavobacteriales</taxon>
        <taxon>Flavobacteriaceae</taxon>
        <taxon>Flavobacterium</taxon>
    </lineage>
</organism>
<evidence type="ECO:0000313" key="2">
    <source>
        <dbReference type="Proteomes" id="UP000184071"/>
    </source>
</evidence>
<proteinExistence type="predicted"/>
<gene>
    <name evidence="1" type="ORF">SAMN05443663_107104</name>
</gene>
<keyword evidence="2" id="KW-1185">Reference proteome</keyword>
<accession>A0A1M5SHX4</accession>
<name>A0A1M5SHX4_9FLAO</name>
<dbReference type="Proteomes" id="UP000184071">
    <property type="component" value="Unassembled WGS sequence"/>
</dbReference>
<dbReference type="STRING" id="370979.SAMN05443663_107104"/>
<dbReference type="EMBL" id="FQWC01000007">
    <property type="protein sequence ID" value="SHH37493.1"/>
    <property type="molecule type" value="Genomic_DNA"/>
</dbReference>
<sequence length="49" mass="5906">MEAASFYGLVKRRGDKRYSGQQETASNKYYKYYEKHFYDFGFIAFVCKL</sequence>
<reference evidence="2" key="1">
    <citation type="submission" date="2016-11" db="EMBL/GenBank/DDBJ databases">
        <authorList>
            <person name="Varghese N."/>
            <person name="Submissions S."/>
        </authorList>
    </citation>
    <scope>NUCLEOTIDE SEQUENCE [LARGE SCALE GENOMIC DNA]</scope>
    <source>
        <strain evidence="2">DSM 17963</strain>
    </source>
</reference>
<evidence type="ECO:0000313" key="1">
    <source>
        <dbReference type="EMBL" id="SHH37493.1"/>
    </source>
</evidence>
<dbReference type="AlphaFoldDB" id="A0A1M5SHX4"/>
<protein>
    <submittedName>
        <fullName evidence="1">Uncharacterized protein</fullName>
    </submittedName>
</protein>